<evidence type="ECO:0000313" key="3">
    <source>
        <dbReference type="Proteomes" id="UP000032361"/>
    </source>
</evidence>
<dbReference type="AlphaFoldDB" id="A0A0D7VX44"/>
<feature type="signal peptide" evidence="1">
    <location>
        <begin position="1"/>
        <end position="29"/>
    </location>
</feature>
<dbReference type="EMBL" id="JTDV01000015">
    <property type="protein sequence ID" value="KJD31349.1"/>
    <property type="molecule type" value="Genomic_DNA"/>
</dbReference>
<proteinExistence type="predicted"/>
<dbReference type="RefSeq" id="WP_044627322.1">
    <property type="nucleotide sequence ID" value="NZ_JTDV01000015.1"/>
</dbReference>
<keyword evidence="1" id="KW-0732">Signal</keyword>
<gene>
    <name evidence="2" type="ORF">PK35_14650</name>
</gene>
<dbReference type="Proteomes" id="UP000032361">
    <property type="component" value="Unassembled WGS sequence"/>
</dbReference>
<evidence type="ECO:0000313" key="2">
    <source>
        <dbReference type="EMBL" id="KJD31349.1"/>
    </source>
</evidence>
<dbReference type="PATRIC" id="fig|1382798.3.peg.1495"/>
<name>A0A0D7VX44_9FLAO</name>
<protein>
    <submittedName>
        <fullName evidence="2">Type 1 periplasmic binding fold superfamily protein</fullName>
    </submittedName>
</protein>
<sequence>MKDFNLNPIKNLKLIALFFAASIAFTSCSSDDDDHDDHEHEEELITTVTYTLTSGTDVVTFTFQDLDGEGGNEPTYNQTGTLLANTTYAGEIELLNETESPAEDITHEVEEEGDDHEFFYTSTISDISITKDDTDEDGNPIGIETTFTTGAAGTGSLIVVLKHEPTKPNDGSVANAGGSTDVEVTFPLTVQ</sequence>
<dbReference type="STRING" id="1382798.PK35_14650"/>
<feature type="chain" id="PRO_5002325064" evidence="1">
    <location>
        <begin position="30"/>
        <end position="191"/>
    </location>
</feature>
<organism evidence="2 3">
    <name type="scientific">Neotamlana nanhaiensis</name>
    <dbReference type="NCBI Taxonomy" id="1382798"/>
    <lineage>
        <taxon>Bacteria</taxon>
        <taxon>Pseudomonadati</taxon>
        <taxon>Bacteroidota</taxon>
        <taxon>Flavobacteriia</taxon>
        <taxon>Flavobacteriales</taxon>
        <taxon>Flavobacteriaceae</taxon>
        <taxon>Neotamlana</taxon>
    </lineage>
</organism>
<dbReference type="OrthoDB" id="713689at2"/>
<dbReference type="PROSITE" id="PS51257">
    <property type="entry name" value="PROKAR_LIPOPROTEIN"/>
    <property type="match status" value="1"/>
</dbReference>
<reference evidence="2 3" key="1">
    <citation type="journal article" date="2015" name="Antonie Van Leeuwenhoek">
        <title>Tamlana nanhaiensis sp. nov., isolated from surface seawater collected from the South China Sea.</title>
        <authorList>
            <person name="Liu X."/>
            <person name="Lai Q."/>
            <person name="Du Y."/>
            <person name="Li G."/>
            <person name="Sun F."/>
            <person name="Shao Z."/>
        </authorList>
    </citation>
    <scope>NUCLEOTIDE SEQUENCE [LARGE SCALE GENOMIC DNA]</scope>
    <source>
        <strain evidence="2 3">FHC16</strain>
    </source>
</reference>
<accession>A0A0D7VX44</accession>
<comment type="caution">
    <text evidence="2">The sequence shown here is derived from an EMBL/GenBank/DDBJ whole genome shotgun (WGS) entry which is preliminary data.</text>
</comment>
<keyword evidence="3" id="KW-1185">Reference proteome</keyword>
<evidence type="ECO:0000256" key="1">
    <source>
        <dbReference type="SAM" id="SignalP"/>
    </source>
</evidence>